<evidence type="ECO:0000256" key="2">
    <source>
        <dbReference type="SAM" id="MobiDB-lite"/>
    </source>
</evidence>
<evidence type="ECO:0000313" key="3">
    <source>
        <dbReference type="EMBL" id="KAF7994236.1"/>
    </source>
</evidence>
<proteinExistence type="predicted"/>
<dbReference type="Proteomes" id="UP000639338">
    <property type="component" value="Unassembled WGS sequence"/>
</dbReference>
<comment type="caution">
    <text evidence="3">The sequence shown here is derived from an EMBL/GenBank/DDBJ whole genome shotgun (WGS) entry which is preliminary data.</text>
</comment>
<feature type="coiled-coil region" evidence="1">
    <location>
        <begin position="4"/>
        <end position="38"/>
    </location>
</feature>
<dbReference type="AlphaFoldDB" id="A0A834XXZ0"/>
<accession>A0A834XXZ0</accession>
<dbReference type="OrthoDB" id="7606590at2759"/>
<name>A0A834XXZ0_APHGI</name>
<reference evidence="3 4" key="1">
    <citation type="submission" date="2020-08" db="EMBL/GenBank/DDBJ databases">
        <title>Aphidius gifuensis genome sequencing and assembly.</title>
        <authorList>
            <person name="Du Z."/>
        </authorList>
    </citation>
    <scope>NUCLEOTIDE SEQUENCE [LARGE SCALE GENOMIC DNA]</scope>
    <source>
        <strain evidence="3">YNYX2018</strain>
        <tissue evidence="3">Adults</tissue>
    </source>
</reference>
<evidence type="ECO:0000313" key="4">
    <source>
        <dbReference type="Proteomes" id="UP000639338"/>
    </source>
</evidence>
<evidence type="ECO:0000256" key="1">
    <source>
        <dbReference type="SAM" id="Coils"/>
    </source>
</evidence>
<sequence>MANNNNSQKRIQILKASNEKLQQEIASIKAEFDKKSEELASTSQAWANSTTEQRCDRSFRSQDDKLHHNDISPLVLLIPANDMIKVFVLDSMHLLWLGTMENLLIDAWIGGEIPYKINENKGITPLNSKTPSRIATLAHYISGRKIITPTTMSTINNENETPTRKSSSDSQLHLNKTLQAIPNKLNKIQDDNEIFRNEILDELKNLSTRVDNINTTTQSAVKVSTKSSLIKKYYCDTIVKFDLFDENLRTDKQLNNKIRLSLIEFIDTTILVQSSIEEILKQVMTKEVLFNFTADKAMKEKLRVFVKTELWKCTEEWEKKNLPNFKDKELLKAIGLATNSSRDWLRKKNQQTEPTTIAEVIPDIGQTSNKDTDNDEQIENI</sequence>
<protein>
    <submittedName>
        <fullName evidence="3">Uncharacterized protein</fullName>
    </submittedName>
</protein>
<organism evidence="3 4">
    <name type="scientific">Aphidius gifuensis</name>
    <name type="common">Parasitoid wasp</name>
    <dbReference type="NCBI Taxonomy" id="684658"/>
    <lineage>
        <taxon>Eukaryota</taxon>
        <taxon>Metazoa</taxon>
        <taxon>Ecdysozoa</taxon>
        <taxon>Arthropoda</taxon>
        <taxon>Hexapoda</taxon>
        <taxon>Insecta</taxon>
        <taxon>Pterygota</taxon>
        <taxon>Neoptera</taxon>
        <taxon>Endopterygota</taxon>
        <taxon>Hymenoptera</taxon>
        <taxon>Apocrita</taxon>
        <taxon>Ichneumonoidea</taxon>
        <taxon>Braconidae</taxon>
        <taxon>Aphidiinae</taxon>
        <taxon>Aphidius</taxon>
    </lineage>
</organism>
<feature type="region of interest" description="Disordered" evidence="2">
    <location>
        <begin position="362"/>
        <end position="381"/>
    </location>
</feature>
<gene>
    <name evidence="3" type="ORF">HCN44_003326</name>
</gene>
<keyword evidence="1" id="KW-0175">Coiled coil</keyword>
<keyword evidence="4" id="KW-1185">Reference proteome</keyword>
<dbReference type="EMBL" id="JACMRX010000002">
    <property type="protein sequence ID" value="KAF7994236.1"/>
    <property type="molecule type" value="Genomic_DNA"/>
</dbReference>